<reference evidence="1" key="1">
    <citation type="submission" date="2018-05" db="EMBL/GenBank/DDBJ databases">
        <authorList>
            <person name="Lanie J.A."/>
            <person name="Ng W.-L."/>
            <person name="Kazmierczak K.M."/>
            <person name="Andrzejewski T.M."/>
            <person name="Davidsen T.M."/>
            <person name="Wayne K.J."/>
            <person name="Tettelin H."/>
            <person name="Glass J.I."/>
            <person name="Rusch D."/>
            <person name="Podicherti R."/>
            <person name="Tsui H.-C.T."/>
            <person name="Winkler M.E."/>
        </authorList>
    </citation>
    <scope>NUCLEOTIDE SEQUENCE</scope>
</reference>
<dbReference type="EMBL" id="UINC01058237">
    <property type="protein sequence ID" value="SVB80263.1"/>
    <property type="molecule type" value="Genomic_DNA"/>
</dbReference>
<dbReference type="AlphaFoldDB" id="A0A382H0F6"/>
<name>A0A382H0F6_9ZZZZ</name>
<evidence type="ECO:0000313" key="1">
    <source>
        <dbReference type="EMBL" id="SVB80263.1"/>
    </source>
</evidence>
<organism evidence="1">
    <name type="scientific">marine metagenome</name>
    <dbReference type="NCBI Taxonomy" id="408172"/>
    <lineage>
        <taxon>unclassified sequences</taxon>
        <taxon>metagenomes</taxon>
        <taxon>ecological metagenomes</taxon>
    </lineage>
</organism>
<sequence length="24" mass="2736">HIYNTMEEAERAVKAVAEMMKNGI</sequence>
<accession>A0A382H0F6</accession>
<feature type="non-terminal residue" evidence="1">
    <location>
        <position position="1"/>
    </location>
</feature>
<gene>
    <name evidence="1" type="ORF">METZ01_LOCUS233117</name>
</gene>
<proteinExistence type="predicted"/>
<protein>
    <submittedName>
        <fullName evidence="1">Uncharacterized protein</fullName>
    </submittedName>
</protein>